<sequence>MFKIPTVERTAFTIVSMLSSGKTRKRYYFHKEANHKTQSQI</sequence>
<accession>A0A2P2PP41</accession>
<proteinExistence type="predicted"/>
<dbReference type="AlphaFoldDB" id="A0A2P2PP41"/>
<organism evidence="1">
    <name type="scientific">Rhizophora mucronata</name>
    <name type="common">Asiatic mangrove</name>
    <dbReference type="NCBI Taxonomy" id="61149"/>
    <lineage>
        <taxon>Eukaryota</taxon>
        <taxon>Viridiplantae</taxon>
        <taxon>Streptophyta</taxon>
        <taxon>Embryophyta</taxon>
        <taxon>Tracheophyta</taxon>
        <taxon>Spermatophyta</taxon>
        <taxon>Magnoliopsida</taxon>
        <taxon>eudicotyledons</taxon>
        <taxon>Gunneridae</taxon>
        <taxon>Pentapetalae</taxon>
        <taxon>rosids</taxon>
        <taxon>fabids</taxon>
        <taxon>Malpighiales</taxon>
        <taxon>Rhizophoraceae</taxon>
        <taxon>Rhizophora</taxon>
    </lineage>
</organism>
<dbReference type="EMBL" id="GGEC01075991">
    <property type="protein sequence ID" value="MBX56475.1"/>
    <property type="molecule type" value="Transcribed_RNA"/>
</dbReference>
<reference evidence="1" key="1">
    <citation type="submission" date="2018-02" db="EMBL/GenBank/DDBJ databases">
        <title>Rhizophora mucronata_Transcriptome.</title>
        <authorList>
            <person name="Meera S.P."/>
            <person name="Sreeshan A."/>
            <person name="Augustine A."/>
        </authorList>
    </citation>
    <scope>NUCLEOTIDE SEQUENCE</scope>
    <source>
        <tissue evidence="1">Leaf</tissue>
    </source>
</reference>
<protein>
    <submittedName>
        <fullName evidence="1">Uncharacterized protein</fullName>
    </submittedName>
</protein>
<evidence type="ECO:0000313" key="1">
    <source>
        <dbReference type="EMBL" id="MBX56475.1"/>
    </source>
</evidence>
<name>A0A2P2PP41_RHIMU</name>